<dbReference type="AlphaFoldDB" id="A0A8H7RW70"/>
<sequence length="329" mass="38290">MKKLNAKHELEQIKISHIVNLDKIHNKKSATKLLEQVETFVAKNNEDRKLKKMLSNILDIHVYESFKLTTKYLKKCSEQDLIIKFWSNIFESCFGYDKDWCIHWGDTLSTQHKKMSGMNLRLDLRDLISKIGDNDDDDDNNNNNNNDNGGNDDDDAEQQEQEQEPLEAVTGEFGSYNAVTTTKLYKDKLKSVFASKVHLNHIIQQMKYLPVNHIQTIQIPIIQILGMSCYIYSVSIVDKKVYCVQDVCNFVYPRTLPELADKGFEKMVSCIYKVKEMIDNIRDCQQNYSESNDNDISRLYSEKKKKNKKYVNPNEFLSELVSVEEEGQE</sequence>
<name>A0A8H7RW70_9FUNG</name>
<proteinExistence type="predicted"/>
<dbReference type="EMBL" id="JAEPRB010000261">
    <property type="protein sequence ID" value="KAG2217945.1"/>
    <property type="molecule type" value="Genomic_DNA"/>
</dbReference>
<accession>A0A8H7RW70</accession>
<evidence type="ECO:0000313" key="2">
    <source>
        <dbReference type="EMBL" id="KAG2217945.1"/>
    </source>
</evidence>
<gene>
    <name evidence="2" type="ORF">INT45_008561</name>
</gene>
<evidence type="ECO:0000256" key="1">
    <source>
        <dbReference type="SAM" id="MobiDB-lite"/>
    </source>
</evidence>
<reference evidence="2 3" key="1">
    <citation type="submission" date="2020-12" db="EMBL/GenBank/DDBJ databases">
        <title>Metabolic potential, ecology and presence of endohyphal bacteria is reflected in genomic diversity of Mucoromycotina.</title>
        <authorList>
            <person name="Muszewska A."/>
            <person name="Okrasinska A."/>
            <person name="Steczkiewicz K."/>
            <person name="Drgas O."/>
            <person name="Orlowska M."/>
            <person name="Perlinska-Lenart U."/>
            <person name="Aleksandrzak-Piekarczyk T."/>
            <person name="Szatraj K."/>
            <person name="Zielenkiewicz U."/>
            <person name="Pilsyk S."/>
            <person name="Malc E."/>
            <person name="Mieczkowski P."/>
            <person name="Kruszewska J.S."/>
            <person name="Biernat P."/>
            <person name="Pawlowska J."/>
        </authorList>
    </citation>
    <scope>NUCLEOTIDE SEQUENCE [LARGE SCALE GENOMIC DNA]</scope>
    <source>
        <strain evidence="2 3">CBS 142.35</strain>
    </source>
</reference>
<dbReference type="Proteomes" id="UP000646827">
    <property type="component" value="Unassembled WGS sequence"/>
</dbReference>
<feature type="compositionally biased region" description="Acidic residues" evidence="1">
    <location>
        <begin position="150"/>
        <end position="165"/>
    </location>
</feature>
<keyword evidence="3" id="KW-1185">Reference proteome</keyword>
<dbReference type="OrthoDB" id="2290147at2759"/>
<protein>
    <submittedName>
        <fullName evidence="2">Uncharacterized protein</fullName>
    </submittedName>
</protein>
<feature type="region of interest" description="Disordered" evidence="1">
    <location>
        <begin position="133"/>
        <end position="166"/>
    </location>
</feature>
<organism evidence="2 3">
    <name type="scientific">Circinella minor</name>
    <dbReference type="NCBI Taxonomy" id="1195481"/>
    <lineage>
        <taxon>Eukaryota</taxon>
        <taxon>Fungi</taxon>
        <taxon>Fungi incertae sedis</taxon>
        <taxon>Mucoromycota</taxon>
        <taxon>Mucoromycotina</taxon>
        <taxon>Mucoromycetes</taxon>
        <taxon>Mucorales</taxon>
        <taxon>Lichtheimiaceae</taxon>
        <taxon>Circinella</taxon>
    </lineage>
</organism>
<comment type="caution">
    <text evidence="2">The sequence shown here is derived from an EMBL/GenBank/DDBJ whole genome shotgun (WGS) entry which is preliminary data.</text>
</comment>
<evidence type="ECO:0000313" key="3">
    <source>
        <dbReference type="Proteomes" id="UP000646827"/>
    </source>
</evidence>